<dbReference type="Pfam" id="PF00144">
    <property type="entry name" value="Beta-lactamase"/>
    <property type="match status" value="1"/>
</dbReference>
<feature type="chain" id="PRO_5015482466" description="Beta-lactamase-related domain-containing protein" evidence="1">
    <location>
        <begin position="24"/>
        <end position="268"/>
    </location>
</feature>
<dbReference type="Gene3D" id="3.40.710.10">
    <property type="entry name" value="DD-peptidase/beta-lactamase superfamily"/>
    <property type="match status" value="1"/>
</dbReference>
<dbReference type="AlphaFoldDB" id="A0A2U2I7A6"/>
<evidence type="ECO:0000259" key="2">
    <source>
        <dbReference type="Pfam" id="PF00144"/>
    </source>
</evidence>
<name>A0A2U2I7A6_9BURK</name>
<keyword evidence="1" id="KW-0732">Signal</keyword>
<reference evidence="3 4" key="1">
    <citation type="submission" date="2018-04" db="EMBL/GenBank/DDBJ databases">
        <title>Massilia violaceinigra sp. nov., a novel purple-pigmented bacterium isolated from Tianshan glacier, Xinjiang, China.</title>
        <authorList>
            <person name="Wang H."/>
        </authorList>
    </citation>
    <scope>NUCLEOTIDE SEQUENCE [LARGE SCALE GENOMIC DNA]</scope>
    <source>
        <strain evidence="3 4">B448-2</strain>
    </source>
</reference>
<protein>
    <recommendedName>
        <fullName evidence="2">Beta-lactamase-related domain-containing protein</fullName>
    </recommendedName>
</protein>
<gene>
    <name evidence="3" type="ORF">C7C56_000955</name>
</gene>
<dbReference type="PANTHER" id="PTHR46825:SF9">
    <property type="entry name" value="BETA-LACTAMASE-RELATED DOMAIN-CONTAINING PROTEIN"/>
    <property type="match status" value="1"/>
</dbReference>
<dbReference type="EMBL" id="PXWF02000017">
    <property type="protein sequence ID" value="PWF55626.1"/>
    <property type="molecule type" value="Genomic_DNA"/>
</dbReference>
<evidence type="ECO:0000313" key="3">
    <source>
        <dbReference type="EMBL" id="PWF55626.1"/>
    </source>
</evidence>
<sequence>MEGLILRLLALLFLICLPLPASASADKFNADMAKLLQTQGLQGAVWATLDSNAMLVGAAGVKNARTGKKMRPDDRVHVGSVAKTLLAAGVLRLVSQGRLSLETPVSVLLPDVAFENRWADSAPVRLRHLLDHTSGLDDARFFQVFSLAPGPDTPLADGFIGPDSLLRLRSRPGAHSSYSNMGYTLLGRVIESVTGERYESYLEAHLLRPLGMLESSFSFVTQAGPRGDPRLAMATLKTVPRTLPFPRTCVQRASSLAPRPTWENSRAS</sequence>
<proteinExistence type="predicted"/>
<evidence type="ECO:0000313" key="4">
    <source>
        <dbReference type="Proteomes" id="UP000241421"/>
    </source>
</evidence>
<evidence type="ECO:0000256" key="1">
    <source>
        <dbReference type="SAM" id="SignalP"/>
    </source>
</evidence>
<dbReference type="InterPro" id="IPR001466">
    <property type="entry name" value="Beta-lactam-related"/>
</dbReference>
<accession>A0A2U2I7A6</accession>
<dbReference type="Proteomes" id="UP000241421">
    <property type="component" value="Unassembled WGS sequence"/>
</dbReference>
<keyword evidence="4" id="KW-1185">Reference proteome</keyword>
<feature type="domain" description="Beta-lactamase-related" evidence="2">
    <location>
        <begin position="29"/>
        <end position="227"/>
    </location>
</feature>
<comment type="caution">
    <text evidence="3">The sequence shown here is derived from an EMBL/GenBank/DDBJ whole genome shotgun (WGS) entry which is preliminary data.</text>
</comment>
<organism evidence="3 4">
    <name type="scientific">Massilia glaciei</name>
    <dbReference type="NCBI Taxonomy" id="1524097"/>
    <lineage>
        <taxon>Bacteria</taxon>
        <taxon>Pseudomonadati</taxon>
        <taxon>Pseudomonadota</taxon>
        <taxon>Betaproteobacteria</taxon>
        <taxon>Burkholderiales</taxon>
        <taxon>Oxalobacteraceae</taxon>
        <taxon>Telluria group</taxon>
        <taxon>Massilia</taxon>
    </lineage>
</organism>
<dbReference type="PANTHER" id="PTHR46825">
    <property type="entry name" value="D-ALANYL-D-ALANINE-CARBOXYPEPTIDASE/ENDOPEPTIDASE AMPH"/>
    <property type="match status" value="1"/>
</dbReference>
<dbReference type="InterPro" id="IPR050491">
    <property type="entry name" value="AmpC-like"/>
</dbReference>
<dbReference type="InterPro" id="IPR012338">
    <property type="entry name" value="Beta-lactam/transpept-like"/>
</dbReference>
<feature type="signal peptide" evidence="1">
    <location>
        <begin position="1"/>
        <end position="23"/>
    </location>
</feature>
<dbReference type="SUPFAM" id="SSF56601">
    <property type="entry name" value="beta-lactamase/transpeptidase-like"/>
    <property type="match status" value="1"/>
</dbReference>